<dbReference type="Pfam" id="PF19300">
    <property type="entry name" value="BPD_transp_1_N"/>
    <property type="match status" value="1"/>
</dbReference>
<keyword evidence="3" id="KW-1003">Cell membrane</keyword>
<dbReference type="InterPro" id="IPR000515">
    <property type="entry name" value="MetI-like"/>
</dbReference>
<dbReference type="PROSITE" id="PS50928">
    <property type="entry name" value="ABC_TM1"/>
    <property type="match status" value="1"/>
</dbReference>
<dbReference type="PANTHER" id="PTHR43163:SF6">
    <property type="entry name" value="DIPEPTIDE TRANSPORT SYSTEM PERMEASE PROTEIN DPPB-RELATED"/>
    <property type="match status" value="1"/>
</dbReference>
<accession>A0A382P687</accession>
<dbReference type="EMBL" id="UINC01104809">
    <property type="protein sequence ID" value="SVC68248.1"/>
    <property type="molecule type" value="Genomic_DNA"/>
</dbReference>
<dbReference type="PANTHER" id="PTHR43163">
    <property type="entry name" value="DIPEPTIDE TRANSPORT SYSTEM PERMEASE PROTEIN DPPB-RELATED"/>
    <property type="match status" value="1"/>
</dbReference>
<keyword evidence="2" id="KW-0813">Transport</keyword>
<keyword evidence="5 7" id="KW-1133">Transmembrane helix</keyword>
<evidence type="ECO:0000256" key="3">
    <source>
        <dbReference type="ARBA" id="ARBA00022475"/>
    </source>
</evidence>
<dbReference type="CDD" id="cd06261">
    <property type="entry name" value="TM_PBP2"/>
    <property type="match status" value="1"/>
</dbReference>
<proteinExistence type="predicted"/>
<feature type="transmembrane region" description="Helical" evidence="7">
    <location>
        <begin position="180"/>
        <end position="198"/>
    </location>
</feature>
<sequence>MSHGLGAYLIRRTFSALLVLFAISILVFLILRLTPTDPVEVLLGQKYDAETADVLRKKYGYADSLPVQYVKYIGNLVQGDFGISTRRLDFTANEIVLPRLWVSARIGFFALLIAFGLGIPFGIYAALNRGRNRDPALIGAWLAVDAIPVFVSAPIIQWLFALQLGWVDLSFEGVFHKNMILPVLLIALPGVAGIARFMRASIIQVMSEDYVRTARAKGLRNQTIVLQHITRNALLPLLTVIGLSLPGIFAGSLFVELFWGIPGIARES</sequence>
<dbReference type="InterPro" id="IPR035906">
    <property type="entry name" value="MetI-like_sf"/>
</dbReference>
<evidence type="ECO:0000256" key="1">
    <source>
        <dbReference type="ARBA" id="ARBA00004651"/>
    </source>
</evidence>
<evidence type="ECO:0000313" key="9">
    <source>
        <dbReference type="EMBL" id="SVC68248.1"/>
    </source>
</evidence>
<organism evidence="9">
    <name type="scientific">marine metagenome</name>
    <dbReference type="NCBI Taxonomy" id="408172"/>
    <lineage>
        <taxon>unclassified sequences</taxon>
        <taxon>metagenomes</taxon>
        <taxon>ecological metagenomes</taxon>
    </lineage>
</organism>
<dbReference type="GO" id="GO:0071916">
    <property type="term" value="F:dipeptide transmembrane transporter activity"/>
    <property type="evidence" value="ECO:0007669"/>
    <property type="project" value="TreeGrafter"/>
</dbReference>
<feature type="transmembrane region" description="Helical" evidence="7">
    <location>
        <begin position="234"/>
        <end position="261"/>
    </location>
</feature>
<keyword evidence="4 7" id="KW-0812">Transmembrane</keyword>
<evidence type="ECO:0000256" key="7">
    <source>
        <dbReference type="SAM" id="Phobius"/>
    </source>
</evidence>
<dbReference type="Gene3D" id="1.10.3720.10">
    <property type="entry name" value="MetI-like"/>
    <property type="match status" value="1"/>
</dbReference>
<comment type="subcellular location">
    <subcellularLocation>
        <location evidence="1">Cell membrane</location>
        <topology evidence="1">Multi-pass membrane protein</topology>
    </subcellularLocation>
</comment>
<dbReference type="Pfam" id="PF00528">
    <property type="entry name" value="BPD_transp_1"/>
    <property type="match status" value="1"/>
</dbReference>
<dbReference type="InterPro" id="IPR045621">
    <property type="entry name" value="BPD_transp_1_N"/>
</dbReference>
<reference evidence="9" key="1">
    <citation type="submission" date="2018-05" db="EMBL/GenBank/DDBJ databases">
        <authorList>
            <person name="Lanie J.A."/>
            <person name="Ng W.-L."/>
            <person name="Kazmierczak K.M."/>
            <person name="Andrzejewski T.M."/>
            <person name="Davidsen T.M."/>
            <person name="Wayne K.J."/>
            <person name="Tettelin H."/>
            <person name="Glass J.I."/>
            <person name="Rusch D."/>
            <person name="Podicherti R."/>
            <person name="Tsui H.-C.T."/>
            <person name="Winkler M.E."/>
        </authorList>
    </citation>
    <scope>NUCLEOTIDE SEQUENCE</scope>
</reference>
<evidence type="ECO:0000259" key="8">
    <source>
        <dbReference type="PROSITE" id="PS50928"/>
    </source>
</evidence>
<dbReference type="SUPFAM" id="SSF161098">
    <property type="entry name" value="MetI-like"/>
    <property type="match status" value="1"/>
</dbReference>
<evidence type="ECO:0000256" key="4">
    <source>
        <dbReference type="ARBA" id="ARBA00022692"/>
    </source>
</evidence>
<evidence type="ECO:0000256" key="2">
    <source>
        <dbReference type="ARBA" id="ARBA00022448"/>
    </source>
</evidence>
<feature type="non-terminal residue" evidence="9">
    <location>
        <position position="268"/>
    </location>
</feature>
<feature type="transmembrane region" description="Helical" evidence="7">
    <location>
        <begin position="12"/>
        <end position="33"/>
    </location>
</feature>
<evidence type="ECO:0000256" key="5">
    <source>
        <dbReference type="ARBA" id="ARBA00022989"/>
    </source>
</evidence>
<evidence type="ECO:0000256" key="6">
    <source>
        <dbReference type="ARBA" id="ARBA00023136"/>
    </source>
</evidence>
<feature type="transmembrane region" description="Helical" evidence="7">
    <location>
        <begin position="139"/>
        <end position="160"/>
    </location>
</feature>
<dbReference type="AlphaFoldDB" id="A0A382P687"/>
<protein>
    <recommendedName>
        <fullName evidence="8">ABC transmembrane type-1 domain-containing protein</fullName>
    </recommendedName>
</protein>
<feature type="transmembrane region" description="Helical" evidence="7">
    <location>
        <begin position="106"/>
        <end position="127"/>
    </location>
</feature>
<name>A0A382P687_9ZZZZ</name>
<gene>
    <name evidence="9" type="ORF">METZ01_LOCUS321102</name>
</gene>
<keyword evidence="6 7" id="KW-0472">Membrane</keyword>
<dbReference type="GO" id="GO:0005886">
    <property type="term" value="C:plasma membrane"/>
    <property type="evidence" value="ECO:0007669"/>
    <property type="project" value="UniProtKB-SubCell"/>
</dbReference>
<feature type="domain" description="ABC transmembrane type-1" evidence="8">
    <location>
        <begin position="100"/>
        <end position="268"/>
    </location>
</feature>